<dbReference type="CDD" id="cd03424">
    <property type="entry name" value="NUDIX_ADPRase_Nudt5_UGPPase_Nudt14"/>
    <property type="match status" value="1"/>
</dbReference>
<evidence type="ECO:0000313" key="4">
    <source>
        <dbReference type="Proteomes" id="UP000249688"/>
    </source>
</evidence>
<accession>A0A2W7IMV3</accession>
<gene>
    <name evidence="3" type="ORF">C8P66_10472</name>
</gene>
<dbReference type="SUPFAM" id="SSF55811">
    <property type="entry name" value="Nudix"/>
    <property type="match status" value="1"/>
</dbReference>
<dbReference type="GO" id="GO:0006753">
    <property type="term" value="P:nucleoside phosphate metabolic process"/>
    <property type="evidence" value="ECO:0007669"/>
    <property type="project" value="TreeGrafter"/>
</dbReference>
<proteinExistence type="predicted"/>
<keyword evidence="1" id="KW-0378">Hydrolase</keyword>
<name>A0A2W7IMV3_9PROT</name>
<keyword evidence="4" id="KW-1185">Reference proteome</keyword>
<dbReference type="GO" id="GO:0019693">
    <property type="term" value="P:ribose phosphate metabolic process"/>
    <property type="evidence" value="ECO:0007669"/>
    <property type="project" value="TreeGrafter"/>
</dbReference>
<dbReference type="PROSITE" id="PS51462">
    <property type="entry name" value="NUDIX"/>
    <property type="match status" value="1"/>
</dbReference>
<feature type="domain" description="Nudix hydrolase" evidence="2">
    <location>
        <begin position="44"/>
        <end position="182"/>
    </location>
</feature>
<dbReference type="Pfam" id="PF00293">
    <property type="entry name" value="NUDIX"/>
    <property type="match status" value="1"/>
</dbReference>
<organism evidence="3 4">
    <name type="scientific">Humitalea rosea</name>
    <dbReference type="NCBI Taxonomy" id="990373"/>
    <lineage>
        <taxon>Bacteria</taxon>
        <taxon>Pseudomonadati</taxon>
        <taxon>Pseudomonadota</taxon>
        <taxon>Alphaproteobacteria</taxon>
        <taxon>Acetobacterales</taxon>
        <taxon>Roseomonadaceae</taxon>
        <taxon>Humitalea</taxon>
    </lineage>
</organism>
<reference evidence="3 4" key="1">
    <citation type="submission" date="2018-06" db="EMBL/GenBank/DDBJ databases">
        <title>Genomic Encyclopedia of Archaeal and Bacterial Type Strains, Phase II (KMG-II): from individual species to whole genera.</title>
        <authorList>
            <person name="Goeker M."/>
        </authorList>
    </citation>
    <scope>NUCLEOTIDE SEQUENCE [LARGE SCALE GENOMIC DNA]</scope>
    <source>
        <strain evidence="3 4">DSM 24525</strain>
    </source>
</reference>
<dbReference type="InterPro" id="IPR000086">
    <property type="entry name" value="NUDIX_hydrolase_dom"/>
</dbReference>
<dbReference type="Proteomes" id="UP000249688">
    <property type="component" value="Unassembled WGS sequence"/>
</dbReference>
<dbReference type="InterPro" id="IPR015797">
    <property type="entry name" value="NUDIX_hydrolase-like_dom_sf"/>
</dbReference>
<evidence type="ECO:0000256" key="1">
    <source>
        <dbReference type="ARBA" id="ARBA00022801"/>
    </source>
</evidence>
<protein>
    <submittedName>
        <fullName evidence="3">NUDIX domain-containing protein</fullName>
    </submittedName>
</protein>
<evidence type="ECO:0000313" key="3">
    <source>
        <dbReference type="EMBL" id="PZW48656.1"/>
    </source>
</evidence>
<dbReference type="Gene3D" id="3.90.79.10">
    <property type="entry name" value="Nucleoside Triphosphate Pyrophosphohydrolase"/>
    <property type="match status" value="1"/>
</dbReference>
<dbReference type="OrthoDB" id="9806150at2"/>
<dbReference type="AlphaFoldDB" id="A0A2W7IMV3"/>
<dbReference type="PANTHER" id="PTHR11839:SF1">
    <property type="entry name" value="ADP-SUGAR PYROPHOSPHATASE"/>
    <property type="match status" value="1"/>
</dbReference>
<dbReference type="RefSeq" id="WP_111396991.1">
    <property type="nucleotide sequence ID" value="NZ_QKYU01000004.1"/>
</dbReference>
<dbReference type="GO" id="GO:0016787">
    <property type="term" value="F:hydrolase activity"/>
    <property type="evidence" value="ECO:0007669"/>
    <property type="project" value="UniProtKB-KW"/>
</dbReference>
<evidence type="ECO:0000259" key="2">
    <source>
        <dbReference type="PROSITE" id="PS51462"/>
    </source>
</evidence>
<comment type="caution">
    <text evidence="3">The sequence shown here is derived from an EMBL/GenBank/DDBJ whole genome shotgun (WGS) entry which is preliminary data.</text>
</comment>
<dbReference type="EMBL" id="QKYU01000004">
    <property type="protein sequence ID" value="PZW48656.1"/>
    <property type="molecule type" value="Genomic_DNA"/>
</dbReference>
<sequence>MSADAPGWDLVSERSLVRDRWIDLRAQCCRAPDGAVLDPYYVQLYPDWVHVVALTADDRLVLVRQWRQGIGAWVTELPGGVIDPGEDPVTAGMRELREETGFGAAGARHIAARSPEPAKFNNRVHTVIALDAEVVAAPHREPGETMSVLLRPVAEVLAEMGEGGGIGHATHVAGLYTALLALGRLGLR</sequence>
<dbReference type="PANTHER" id="PTHR11839">
    <property type="entry name" value="UDP/ADP-SUGAR PYROPHOSPHATASE"/>
    <property type="match status" value="1"/>
</dbReference>